<dbReference type="InterPro" id="IPR043918">
    <property type="entry name" value="DUF5760"/>
</dbReference>
<proteinExistence type="predicted"/>
<sequence length="114" mass="13411">MSFEQNIQQWVSIDNQIKLLSDKIQQLREKKHELSENINSHIEKNNLKNATVQISDGRLKFISTKVASPLTFRYVEKSLGEVIKDQSQVKRLVEYLKTNREFKIVPEIKRISKN</sequence>
<evidence type="ECO:0000256" key="1">
    <source>
        <dbReference type="SAM" id="Coils"/>
    </source>
</evidence>
<name>A0A6C0D963_9ZZZZ</name>
<accession>A0A6C0D963</accession>
<keyword evidence="1" id="KW-0175">Coiled coil</keyword>
<reference evidence="2" key="1">
    <citation type="journal article" date="2020" name="Nature">
        <title>Giant virus diversity and host interactions through global metagenomics.</title>
        <authorList>
            <person name="Schulz F."/>
            <person name="Roux S."/>
            <person name="Paez-Espino D."/>
            <person name="Jungbluth S."/>
            <person name="Walsh D.A."/>
            <person name="Denef V.J."/>
            <person name="McMahon K.D."/>
            <person name="Konstantinidis K.T."/>
            <person name="Eloe-Fadrosh E.A."/>
            <person name="Kyrpides N.C."/>
            <person name="Woyke T."/>
        </authorList>
    </citation>
    <scope>NUCLEOTIDE SEQUENCE</scope>
    <source>
        <strain evidence="2">GVMAG-M-3300023174-130</strain>
    </source>
</reference>
<protein>
    <submittedName>
        <fullName evidence="2">Uncharacterized protein</fullName>
    </submittedName>
</protein>
<evidence type="ECO:0000313" key="2">
    <source>
        <dbReference type="EMBL" id="QHT12880.1"/>
    </source>
</evidence>
<feature type="coiled-coil region" evidence="1">
    <location>
        <begin position="17"/>
        <end position="44"/>
    </location>
</feature>
<dbReference type="EMBL" id="MN739552">
    <property type="protein sequence ID" value="QHT12880.1"/>
    <property type="molecule type" value="Genomic_DNA"/>
</dbReference>
<organism evidence="2">
    <name type="scientific">viral metagenome</name>
    <dbReference type="NCBI Taxonomy" id="1070528"/>
    <lineage>
        <taxon>unclassified sequences</taxon>
        <taxon>metagenomes</taxon>
        <taxon>organismal metagenomes</taxon>
    </lineage>
</organism>
<dbReference type="Pfam" id="PF19064">
    <property type="entry name" value="DUF5760"/>
    <property type="match status" value="1"/>
</dbReference>
<dbReference type="AlphaFoldDB" id="A0A6C0D963"/>